<dbReference type="HOGENOM" id="CLU_1489952_0_0_1"/>
<gene>
    <name evidence="1" type="ORF">TSTA_086580</name>
</gene>
<sequence length="181" mass="20828">MTAGYISPHKKLIEREEEYRSAELFDWLPERHDVSEDIGQPFGMGLNEMTGLDRMTHAIVMKKGDTQIFRIKIIIPEGTDEYVFVLNVERIVFVARYSAPTFRAFNPRDLHKSMLNLARSMNARVAVRDGKDFTLSPSTPEDYELAIYSSADEFDTTGARDQSYYETESMHFPNDRVQCGD</sequence>
<keyword evidence="2" id="KW-1185">Reference proteome</keyword>
<dbReference type="AlphaFoldDB" id="B8M0P2"/>
<dbReference type="RefSeq" id="XP_002478388.1">
    <property type="nucleotide sequence ID" value="XM_002478343.1"/>
</dbReference>
<evidence type="ECO:0000313" key="1">
    <source>
        <dbReference type="EMBL" id="EED21425.1"/>
    </source>
</evidence>
<reference evidence="2" key="1">
    <citation type="journal article" date="2015" name="Genome Announc.">
        <title>Genome sequence of the AIDS-associated pathogen Penicillium marneffei (ATCC18224) and its near taxonomic relative Talaromyces stipitatus (ATCC10500).</title>
        <authorList>
            <person name="Nierman W.C."/>
            <person name="Fedorova-Abrams N.D."/>
            <person name="Andrianopoulos A."/>
        </authorList>
    </citation>
    <scope>NUCLEOTIDE SEQUENCE [LARGE SCALE GENOMIC DNA]</scope>
    <source>
        <strain evidence="2">ATCC 10500 / CBS 375.48 / QM 6759 / NRRL 1006</strain>
    </source>
</reference>
<proteinExistence type="predicted"/>
<dbReference type="GeneID" id="8110064"/>
<accession>B8M0P2</accession>
<dbReference type="Proteomes" id="UP000001745">
    <property type="component" value="Unassembled WGS sequence"/>
</dbReference>
<dbReference type="InParanoid" id="B8M0P2"/>
<dbReference type="VEuPathDB" id="FungiDB:TSTA_086580"/>
<dbReference type="OrthoDB" id="10527154at2759"/>
<name>B8M0P2_TALSN</name>
<dbReference type="EMBL" id="EQ962653">
    <property type="protein sequence ID" value="EED21425.1"/>
    <property type="molecule type" value="Genomic_DNA"/>
</dbReference>
<protein>
    <submittedName>
        <fullName evidence="1">Uncharacterized protein</fullName>
    </submittedName>
</protein>
<organism evidence="1 2">
    <name type="scientific">Talaromyces stipitatus (strain ATCC 10500 / CBS 375.48 / QM 6759 / NRRL 1006)</name>
    <name type="common">Penicillium stipitatum</name>
    <dbReference type="NCBI Taxonomy" id="441959"/>
    <lineage>
        <taxon>Eukaryota</taxon>
        <taxon>Fungi</taxon>
        <taxon>Dikarya</taxon>
        <taxon>Ascomycota</taxon>
        <taxon>Pezizomycotina</taxon>
        <taxon>Eurotiomycetes</taxon>
        <taxon>Eurotiomycetidae</taxon>
        <taxon>Eurotiales</taxon>
        <taxon>Trichocomaceae</taxon>
        <taxon>Talaromyces</taxon>
        <taxon>Talaromyces sect. Talaromyces</taxon>
    </lineage>
</organism>
<evidence type="ECO:0000313" key="2">
    <source>
        <dbReference type="Proteomes" id="UP000001745"/>
    </source>
</evidence>